<keyword evidence="11" id="KW-0812">Transmembrane</keyword>
<evidence type="ECO:0000256" key="5">
    <source>
        <dbReference type="ARBA" id="ARBA00022723"/>
    </source>
</evidence>
<reference evidence="13" key="1">
    <citation type="submission" date="2014-04" db="EMBL/GenBank/DDBJ databases">
        <title>Evolutionary Origins and Diversification of the Mycorrhizal Mutualists.</title>
        <authorList>
            <consortium name="DOE Joint Genome Institute"/>
            <consortium name="Mycorrhizal Genomics Consortium"/>
            <person name="Kohler A."/>
            <person name="Kuo A."/>
            <person name="Nagy L.G."/>
            <person name="Floudas D."/>
            <person name="Copeland A."/>
            <person name="Barry K.W."/>
            <person name="Cichocki N."/>
            <person name="Veneault-Fourrey C."/>
            <person name="LaButti K."/>
            <person name="Lindquist E.A."/>
            <person name="Lipzen A."/>
            <person name="Lundell T."/>
            <person name="Morin E."/>
            <person name="Murat C."/>
            <person name="Riley R."/>
            <person name="Ohm R."/>
            <person name="Sun H."/>
            <person name="Tunlid A."/>
            <person name="Henrissat B."/>
            <person name="Grigoriev I.V."/>
            <person name="Hibbett D.S."/>
            <person name="Martin F."/>
        </authorList>
    </citation>
    <scope>NUCLEOTIDE SEQUENCE [LARGE SCALE GENOMIC DNA]</scope>
    <source>
        <strain evidence="13">FD-334 SS-4</strain>
    </source>
</reference>
<evidence type="ECO:0000256" key="3">
    <source>
        <dbReference type="ARBA" id="ARBA00010617"/>
    </source>
</evidence>
<keyword evidence="7 9" id="KW-0408">Iron</keyword>
<evidence type="ECO:0000313" key="12">
    <source>
        <dbReference type="EMBL" id="KJA17541.1"/>
    </source>
</evidence>
<name>A0A0D2NLJ8_HYPSF</name>
<dbReference type="GO" id="GO:0016705">
    <property type="term" value="F:oxidoreductase activity, acting on paired donors, with incorporation or reduction of molecular oxygen"/>
    <property type="evidence" value="ECO:0007669"/>
    <property type="project" value="InterPro"/>
</dbReference>
<evidence type="ECO:0000256" key="11">
    <source>
        <dbReference type="SAM" id="Phobius"/>
    </source>
</evidence>
<dbReference type="Pfam" id="PF00067">
    <property type="entry name" value="p450"/>
    <property type="match status" value="1"/>
</dbReference>
<comment type="similarity">
    <text evidence="3 10">Belongs to the cytochrome P450 family.</text>
</comment>
<evidence type="ECO:0000256" key="2">
    <source>
        <dbReference type="ARBA" id="ARBA00005179"/>
    </source>
</evidence>
<dbReference type="OMA" id="REHEEHR"/>
<dbReference type="PANTHER" id="PTHR46300:SF7">
    <property type="entry name" value="P450, PUTATIVE (EUROFUNG)-RELATED"/>
    <property type="match status" value="1"/>
</dbReference>
<evidence type="ECO:0000313" key="13">
    <source>
        <dbReference type="Proteomes" id="UP000054270"/>
    </source>
</evidence>
<comment type="pathway">
    <text evidence="2">Secondary metabolite biosynthesis.</text>
</comment>
<keyword evidence="11" id="KW-0472">Membrane</keyword>
<evidence type="ECO:0000256" key="6">
    <source>
        <dbReference type="ARBA" id="ARBA00023002"/>
    </source>
</evidence>
<feature type="transmembrane region" description="Helical" evidence="11">
    <location>
        <begin position="20"/>
        <end position="48"/>
    </location>
</feature>
<dbReference type="InterPro" id="IPR017972">
    <property type="entry name" value="Cyt_P450_CS"/>
</dbReference>
<dbReference type="STRING" id="945553.A0A0D2NLJ8"/>
<dbReference type="PRINTS" id="PR00385">
    <property type="entry name" value="P450"/>
</dbReference>
<keyword evidence="11" id="KW-1133">Transmembrane helix</keyword>
<evidence type="ECO:0000256" key="8">
    <source>
        <dbReference type="ARBA" id="ARBA00023033"/>
    </source>
</evidence>
<dbReference type="PANTHER" id="PTHR46300">
    <property type="entry name" value="P450, PUTATIVE (EUROFUNG)-RELATED-RELATED"/>
    <property type="match status" value="1"/>
</dbReference>
<comment type="cofactor">
    <cofactor evidence="1 9">
        <name>heme</name>
        <dbReference type="ChEBI" id="CHEBI:30413"/>
    </cofactor>
</comment>
<evidence type="ECO:0000256" key="10">
    <source>
        <dbReference type="RuleBase" id="RU000461"/>
    </source>
</evidence>
<keyword evidence="8 10" id="KW-0503">Monooxygenase</keyword>
<evidence type="ECO:0000256" key="9">
    <source>
        <dbReference type="PIRSR" id="PIRSR602401-1"/>
    </source>
</evidence>
<dbReference type="InterPro" id="IPR002401">
    <property type="entry name" value="Cyt_P450_E_grp-I"/>
</dbReference>
<organism evidence="12 13">
    <name type="scientific">Hypholoma sublateritium (strain FD-334 SS-4)</name>
    <dbReference type="NCBI Taxonomy" id="945553"/>
    <lineage>
        <taxon>Eukaryota</taxon>
        <taxon>Fungi</taxon>
        <taxon>Dikarya</taxon>
        <taxon>Basidiomycota</taxon>
        <taxon>Agaricomycotina</taxon>
        <taxon>Agaricomycetes</taxon>
        <taxon>Agaricomycetidae</taxon>
        <taxon>Agaricales</taxon>
        <taxon>Agaricineae</taxon>
        <taxon>Strophariaceae</taxon>
        <taxon>Hypholoma</taxon>
    </lineage>
</organism>
<dbReference type="Gene3D" id="1.10.630.10">
    <property type="entry name" value="Cytochrome P450"/>
    <property type="match status" value="1"/>
</dbReference>
<keyword evidence="4 9" id="KW-0349">Heme</keyword>
<protein>
    <recommendedName>
        <fullName evidence="14">Cytochrome P450</fullName>
    </recommendedName>
</protein>
<dbReference type="InterPro" id="IPR050364">
    <property type="entry name" value="Cytochrome_P450_fung"/>
</dbReference>
<dbReference type="Proteomes" id="UP000054270">
    <property type="component" value="Unassembled WGS sequence"/>
</dbReference>
<gene>
    <name evidence="12" type="ORF">HYPSUDRAFT_206134</name>
</gene>
<feature type="binding site" description="axial binding residue" evidence="9">
    <location>
        <position position="464"/>
    </location>
    <ligand>
        <name>heme</name>
        <dbReference type="ChEBI" id="CHEBI:30413"/>
    </ligand>
    <ligandPart>
        <name>Fe</name>
        <dbReference type="ChEBI" id="CHEBI:18248"/>
    </ligandPart>
</feature>
<dbReference type="InterPro" id="IPR001128">
    <property type="entry name" value="Cyt_P450"/>
</dbReference>
<dbReference type="CDD" id="cd11065">
    <property type="entry name" value="CYP64-like"/>
    <property type="match status" value="1"/>
</dbReference>
<dbReference type="PRINTS" id="PR00463">
    <property type="entry name" value="EP450I"/>
</dbReference>
<accession>A0A0D2NLJ8</accession>
<dbReference type="GO" id="GO:0005506">
    <property type="term" value="F:iron ion binding"/>
    <property type="evidence" value="ECO:0007669"/>
    <property type="project" value="InterPro"/>
</dbReference>
<evidence type="ECO:0000256" key="7">
    <source>
        <dbReference type="ARBA" id="ARBA00023004"/>
    </source>
</evidence>
<keyword evidence="5 9" id="KW-0479">Metal-binding</keyword>
<dbReference type="InterPro" id="IPR036396">
    <property type="entry name" value="Cyt_P450_sf"/>
</dbReference>
<evidence type="ECO:0000256" key="4">
    <source>
        <dbReference type="ARBA" id="ARBA00022617"/>
    </source>
</evidence>
<dbReference type="GO" id="GO:0004497">
    <property type="term" value="F:monooxygenase activity"/>
    <property type="evidence" value="ECO:0007669"/>
    <property type="project" value="UniProtKB-KW"/>
</dbReference>
<dbReference type="AlphaFoldDB" id="A0A0D2NLJ8"/>
<dbReference type="GO" id="GO:0020037">
    <property type="term" value="F:heme binding"/>
    <property type="evidence" value="ECO:0007669"/>
    <property type="project" value="InterPro"/>
</dbReference>
<proteinExistence type="inferred from homology"/>
<dbReference type="SUPFAM" id="SSF48264">
    <property type="entry name" value="Cytochrome P450"/>
    <property type="match status" value="1"/>
</dbReference>
<keyword evidence="6 10" id="KW-0560">Oxidoreductase</keyword>
<dbReference type="EMBL" id="KN817602">
    <property type="protein sequence ID" value="KJA17541.1"/>
    <property type="molecule type" value="Genomic_DNA"/>
</dbReference>
<keyword evidence="13" id="KW-1185">Reference proteome</keyword>
<evidence type="ECO:0000256" key="1">
    <source>
        <dbReference type="ARBA" id="ARBA00001971"/>
    </source>
</evidence>
<dbReference type="PROSITE" id="PS00086">
    <property type="entry name" value="CYTOCHROME_P450"/>
    <property type="match status" value="1"/>
</dbReference>
<dbReference type="OrthoDB" id="2789670at2759"/>
<sequence>MPPAKTKNQHIWLTRPTYTTLLATIIMLDLAWPSAMLALAATLLWNIWVGRAKKRRLPPGPLRLPFVGNLLQMPSTDAWETYLAWKDVYGDVIYLEVLGAPIVVLNTYQACVDLLEKRSDIYSDRPRNVVGNKIMGWDKSVVTAPYGELWKRYRRIAAQSLRKEAVPQFYPGQEREIARFLGSLLTRPEQFVEIFRLAAARSLLKAMYGIDLACEHDPMITTAEQAMEAAVFAAQPGNFLVDFFPILEKVPSWLPGTGWKRYAQRGKELTDDMVNIPFNRTVDTMKAGYYEPSFTSINLEKKEDREIVKWCSATMLAAGTDTSVASLHTFILAMLLHPTVQKRIQAEIDDAVGPGRLPTMADSPALPYLNAVVRELMRWEPVSPIALPHRLTQDDVYNGYLIPQGTVVIANSWAISRDSALYDEPEVFDPERFLPIFDKSIVHESIGAPMDPMLYSFGYGRRICAGKSYAESMTFTSIARLLATFDINREKDEYGRDIVPLRKFKSSVVR</sequence>
<evidence type="ECO:0008006" key="14">
    <source>
        <dbReference type="Google" id="ProtNLM"/>
    </source>
</evidence>